<feature type="region of interest" description="Disordered" evidence="1">
    <location>
        <begin position="270"/>
        <end position="308"/>
    </location>
</feature>
<evidence type="ECO:0000313" key="3">
    <source>
        <dbReference type="Proteomes" id="UP000079169"/>
    </source>
</evidence>
<feature type="domain" description="C2H2-type" evidence="2">
    <location>
        <begin position="111"/>
        <end position="135"/>
    </location>
</feature>
<dbReference type="GeneID" id="103505410"/>
<accession>A0A3Q0IJZ4</accession>
<feature type="domain" description="C2H2-type" evidence="2">
    <location>
        <begin position="242"/>
        <end position="263"/>
    </location>
</feature>
<dbReference type="KEGG" id="dci:103505410"/>
<gene>
    <name evidence="4" type="primary">LOC103505410</name>
</gene>
<sequence>MAADVVECEAEDLLRSLTKLTPGALESNGYCEETGVFGSGVHFLTSESLLSFIQATDTDTSNSSSTFPSPNFPSTNFSSTNLSTHFPSSGEDDVLTRKDLLEYLMNSDGTCACKLCGEVLTSRTHWYRHKFERVHFLTSESLLSFIQATDTDTSNSSSTFPSPNFPSTNLSTNFPSFGEDDVLTRKDLLEYLMNSDGTCACKLCGEVLTSRTHWYRHKYKVHTPAHLAPPVSESKLPDLHSCAECKQYFKSKKGYLGHLQAKHNIDCDETTHAQTDTPSSESSTQAQNTISVGDTRETRIGESRSSGIVGQTRMSSILVEKDYAKQRELEEKLVKDIIDKVKRECEAQGDNAMSRKGYTKKMRK</sequence>
<evidence type="ECO:0000256" key="1">
    <source>
        <dbReference type="SAM" id="MobiDB-lite"/>
    </source>
</evidence>
<dbReference type="RefSeq" id="XP_026676544.1">
    <property type="nucleotide sequence ID" value="XM_026820743.1"/>
</dbReference>
<dbReference type="PROSITE" id="PS00028">
    <property type="entry name" value="ZINC_FINGER_C2H2_1"/>
    <property type="match status" value="3"/>
</dbReference>
<dbReference type="PaxDb" id="121845-A0A3Q0IJZ4"/>
<dbReference type="Proteomes" id="UP000079169">
    <property type="component" value="Unplaced"/>
</dbReference>
<feature type="compositionally biased region" description="Polar residues" evidence="1">
    <location>
        <begin position="272"/>
        <end position="292"/>
    </location>
</feature>
<keyword evidence="3" id="KW-1185">Reference proteome</keyword>
<organism evidence="3 4">
    <name type="scientific">Diaphorina citri</name>
    <name type="common">Asian citrus psyllid</name>
    <dbReference type="NCBI Taxonomy" id="121845"/>
    <lineage>
        <taxon>Eukaryota</taxon>
        <taxon>Metazoa</taxon>
        <taxon>Ecdysozoa</taxon>
        <taxon>Arthropoda</taxon>
        <taxon>Hexapoda</taxon>
        <taxon>Insecta</taxon>
        <taxon>Pterygota</taxon>
        <taxon>Neoptera</taxon>
        <taxon>Paraneoptera</taxon>
        <taxon>Hemiptera</taxon>
        <taxon>Sternorrhyncha</taxon>
        <taxon>Psylloidea</taxon>
        <taxon>Psyllidae</taxon>
        <taxon>Diaphorininae</taxon>
        <taxon>Diaphorina</taxon>
    </lineage>
</organism>
<evidence type="ECO:0000313" key="4">
    <source>
        <dbReference type="RefSeq" id="XP_026676544.1"/>
    </source>
</evidence>
<dbReference type="SMART" id="SM00355">
    <property type="entry name" value="ZnF_C2H2"/>
    <property type="match status" value="3"/>
</dbReference>
<feature type="domain" description="C2H2-type" evidence="2">
    <location>
        <begin position="199"/>
        <end position="222"/>
    </location>
</feature>
<name>A0A3Q0IJZ4_DIACI</name>
<dbReference type="AlphaFoldDB" id="A0A3Q0IJZ4"/>
<protein>
    <submittedName>
        <fullName evidence="4">Uncharacterized protein LOC103505410</fullName>
    </submittedName>
</protein>
<dbReference type="InterPro" id="IPR013087">
    <property type="entry name" value="Znf_C2H2_type"/>
</dbReference>
<reference evidence="4" key="1">
    <citation type="submission" date="2025-08" db="UniProtKB">
        <authorList>
            <consortium name="RefSeq"/>
        </authorList>
    </citation>
    <scope>IDENTIFICATION</scope>
</reference>
<evidence type="ECO:0000259" key="2">
    <source>
        <dbReference type="PROSITE" id="PS00028"/>
    </source>
</evidence>
<proteinExistence type="predicted"/>